<name>F0QXG2_VULM7</name>
<dbReference type="Proteomes" id="UP000007485">
    <property type="component" value="Chromosome"/>
</dbReference>
<accession>F0QXG2</accession>
<protein>
    <submittedName>
        <fullName evidence="2">Uncharacterized protein</fullName>
    </submittedName>
</protein>
<proteinExistence type="predicted"/>
<keyword evidence="1" id="KW-0812">Transmembrane</keyword>
<dbReference type="STRING" id="985053.VMUT_0993"/>
<dbReference type="eggNOG" id="arCOG13762">
    <property type="taxonomic scope" value="Archaea"/>
</dbReference>
<evidence type="ECO:0000313" key="2">
    <source>
        <dbReference type="EMBL" id="ADY01201.1"/>
    </source>
</evidence>
<keyword evidence="3" id="KW-1185">Reference proteome</keyword>
<evidence type="ECO:0000313" key="3">
    <source>
        <dbReference type="Proteomes" id="UP000007485"/>
    </source>
</evidence>
<dbReference type="HOGENOM" id="CLU_1536746_0_0_2"/>
<gene>
    <name evidence="2" type="ordered locus">VMUT_0993</name>
</gene>
<dbReference type="EMBL" id="CP002529">
    <property type="protein sequence ID" value="ADY01201.1"/>
    <property type="molecule type" value="Genomic_DNA"/>
</dbReference>
<dbReference type="GeneID" id="10288645"/>
<dbReference type="OrthoDB" id="387459at2157"/>
<dbReference type="RefSeq" id="WP_013604363.1">
    <property type="nucleotide sequence ID" value="NC_015151.1"/>
</dbReference>
<keyword evidence="1" id="KW-1133">Transmembrane helix</keyword>
<keyword evidence="1" id="KW-0472">Membrane</keyword>
<feature type="transmembrane region" description="Helical" evidence="1">
    <location>
        <begin position="130"/>
        <end position="149"/>
    </location>
</feature>
<reference evidence="2 3" key="1">
    <citation type="journal article" date="2011" name="J. Bacteriol.">
        <title>Complete genome sequence of 'Vulcanisaeta moutnovskia' strain 768-28, a novel member of the hyperthermophilic crenarchaeal genus vulcanisaeta.</title>
        <authorList>
            <person name="Gumerov V.M."/>
            <person name="Mardanov A.V."/>
            <person name="Beletsky A.V."/>
            <person name="Prokofeva M.I."/>
            <person name="Bonch-Osmolovskaya E.A."/>
            <person name="Ravin N.V."/>
            <person name="Skryabin K.G."/>
        </authorList>
    </citation>
    <scope>NUCLEOTIDE SEQUENCE [LARGE SCALE GENOMIC DNA]</scope>
    <source>
        <strain evidence="2 3">768-28</strain>
    </source>
</reference>
<evidence type="ECO:0000256" key="1">
    <source>
        <dbReference type="SAM" id="Phobius"/>
    </source>
</evidence>
<dbReference type="AlphaFoldDB" id="F0QXG2"/>
<organism evidence="2 3">
    <name type="scientific">Vulcanisaeta moutnovskia (strain 768-28)</name>
    <dbReference type="NCBI Taxonomy" id="985053"/>
    <lineage>
        <taxon>Archaea</taxon>
        <taxon>Thermoproteota</taxon>
        <taxon>Thermoprotei</taxon>
        <taxon>Thermoproteales</taxon>
        <taxon>Thermoproteaceae</taxon>
        <taxon>Vulcanisaeta</taxon>
    </lineage>
</organism>
<dbReference type="KEGG" id="vmo:VMUT_0993"/>
<feature type="transmembrane region" description="Helical" evidence="1">
    <location>
        <begin position="155"/>
        <end position="171"/>
    </location>
</feature>
<sequence>MGSDEEEFMRVKEYVDRRLEEFRDELLDFLSTTKSRDMDKVRRELIKFLVREIEELRSELLSEVRGANDLGRRLDELGREVEEIRQLVDKQGLNDIVNRVKHELNLVEARLRWFVVDKVNEIELRRRRNGVRRAIVFLFGTVVVVAIGLVVAIKLAPWLIPLIIIAVYALLRRW</sequence>